<dbReference type="InterPro" id="IPR007470">
    <property type="entry name" value="HemX"/>
</dbReference>
<dbReference type="PANTHER" id="PTHR38043">
    <property type="entry name" value="PROTEIN HEMX"/>
    <property type="match status" value="1"/>
</dbReference>
<evidence type="ECO:0000313" key="5">
    <source>
        <dbReference type="Proteomes" id="UP000243793"/>
    </source>
</evidence>
<evidence type="ECO:0000313" key="4">
    <source>
        <dbReference type="EMBL" id="ART80448.1"/>
    </source>
</evidence>
<feature type="transmembrane region" description="Helical" evidence="3">
    <location>
        <begin position="94"/>
        <end position="113"/>
    </location>
</feature>
<dbReference type="Proteomes" id="UP000243793">
    <property type="component" value="Chromosome"/>
</dbReference>
<organism evidence="4 5">
    <name type="scientific">Oceanisphaera avium</name>
    <dbReference type="NCBI Taxonomy" id="1903694"/>
    <lineage>
        <taxon>Bacteria</taxon>
        <taxon>Pseudomonadati</taxon>
        <taxon>Pseudomonadota</taxon>
        <taxon>Gammaproteobacteria</taxon>
        <taxon>Aeromonadales</taxon>
        <taxon>Aeromonadaceae</taxon>
        <taxon>Oceanisphaera</taxon>
    </lineage>
</organism>
<keyword evidence="5" id="KW-1185">Reference proteome</keyword>
<dbReference type="KEGG" id="ocm:CBP12_10075"/>
<feature type="compositionally biased region" description="Pro residues" evidence="2">
    <location>
        <begin position="69"/>
        <end position="84"/>
    </location>
</feature>
<sequence>MTDNKDKQKRRHASADAQKPADVSKSPIIAADNKADSATANTVPPAPSAEIKTDSKNPDSNVESKPKQPAGPPPVPPHTPPPATPHNKGGKSGVILAIIAIIIAIVLAGVLYWHGHNQALAQAEQVKQLEQKIQGQQQQVDDALAEAESKQAKQLAKVASQQEGLNEQISGVSRKVLDLDTKRPNDWMLAEAEYLVRMAGRKLWLEQDGKSAAMMLANADERLAAVNDPSLTPIRRALADDIAAIKALPNVDRDGMAIKLNSVSEQVEKLTLDKVIMEEAQEPDFEISGSVKDWKENLQKSWHSFSENFVTVRRRDGKVEALLSPQQHWYLSENLKGTLLQAQLAVYRDQQEIFDSALAKAQEWLTTYYADDSVRQSMLEQIKQLSGKKITVDYPEKFSAQDKLKQLLDDRLQRLLTGQ</sequence>
<dbReference type="Pfam" id="PF04375">
    <property type="entry name" value="HemX"/>
    <property type="match status" value="1"/>
</dbReference>
<keyword evidence="3" id="KW-0812">Transmembrane</keyword>
<keyword evidence="3" id="KW-1133">Transmembrane helix</keyword>
<dbReference type="RefSeq" id="WP_086964315.1">
    <property type="nucleotide sequence ID" value="NZ_CP021376.1"/>
</dbReference>
<keyword evidence="1" id="KW-0175">Coiled coil</keyword>
<feature type="coiled-coil region" evidence="1">
    <location>
        <begin position="119"/>
        <end position="153"/>
    </location>
</feature>
<dbReference type="OrthoDB" id="5739852at2"/>
<reference evidence="5" key="1">
    <citation type="submission" date="2017-05" db="EMBL/GenBank/DDBJ databases">
        <authorList>
            <person name="Sung H."/>
        </authorList>
    </citation>
    <scope>NUCLEOTIDE SEQUENCE [LARGE SCALE GENOMIC DNA]</scope>
    <source>
        <strain evidence="5">AMac2203</strain>
    </source>
</reference>
<dbReference type="PANTHER" id="PTHR38043:SF1">
    <property type="entry name" value="PROTEIN HEMX"/>
    <property type="match status" value="1"/>
</dbReference>
<keyword evidence="3" id="KW-0472">Membrane</keyword>
<evidence type="ECO:0000256" key="3">
    <source>
        <dbReference type="SAM" id="Phobius"/>
    </source>
</evidence>
<dbReference type="EMBL" id="CP021376">
    <property type="protein sequence ID" value="ART80448.1"/>
    <property type="molecule type" value="Genomic_DNA"/>
</dbReference>
<feature type="compositionally biased region" description="Basic and acidic residues" evidence="2">
    <location>
        <begin position="51"/>
        <end position="66"/>
    </location>
</feature>
<accession>A0A1Y0CYV6</accession>
<evidence type="ECO:0000256" key="2">
    <source>
        <dbReference type="SAM" id="MobiDB-lite"/>
    </source>
</evidence>
<protein>
    <submittedName>
        <fullName evidence="4">Heme biosynthesis operon protein HemX</fullName>
    </submittedName>
</protein>
<dbReference type="AlphaFoldDB" id="A0A1Y0CYV6"/>
<proteinExistence type="predicted"/>
<name>A0A1Y0CYV6_9GAMM</name>
<evidence type="ECO:0000256" key="1">
    <source>
        <dbReference type="SAM" id="Coils"/>
    </source>
</evidence>
<feature type="region of interest" description="Disordered" evidence="2">
    <location>
        <begin position="1"/>
        <end position="88"/>
    </location>
</feature>
<gene>
    <name evidence="4" type="ORF">CBP12_10075</name>
</gene>